<proteinExistence type="predicted"/>
<organism evidence="1 2">
    <name type="scientific">Rhizoctonia solani</name>
    <dbReference type="NCBI Taxonomy" id="456999"/>
    <lineage>
        <taxon>Eukaryota</taxon>
        <taxon>Fungi</taxon>
        <taxon>Dikarya</taxon>
        <taxon>Basidiomycota</taxon>
        <taxon>Agaricomycotina</taxon>
        <taxon>Agaricomycetes</taxon>
        <taxon>Cantharellales</taxon>
        <taxon>Ceratobasidiaceae</taxon>
        <taxon>Rhizoctonia</taxon>
    </lineage>
</organism>
<dbReference type="AlphaFoldDB" id="A0A0K6GBB6"/>
<accession>A0A0K6GBB6</accession>
<sequence>MIAERLIGLNHQSIYYGRVMDIYARAYSFFRSSLKDSARPEGVFDLVGPVYELIQSSGEGYQNGLNREPQKKIRKLRDTMKREIIKYIAFLDDPFQPTPDNLRALQIGGTAASHYLQTLRHGVQLRTQELFDSAVELLERHNNRTARLTTDEIQYLMIGVALLLSSLLIELPMDIGAQSVIRLLRIAGQAENGQKQFRRECLRLLLTVYTIYIFRYDYPDWTQPPSLSLTSRAERAIEVIAYCTRRPWRITMVSPFMVNLALLELLSNPVEYKLDDTDITTTSEAFILIVGDPSRSPGSYIFPQYFPHDSFSSSVKNMNKLISSEPDGPLSKDTVTIACLIVLNRTKMNQSAKDPPLGDAYAFVIERMLNLRSTGRNATGQTAALDLMGKFHDPNHYQRTQNLIPNLAQSLEKRNIFPKFKQETEREGTKNDPGFAIKLFATGQAWLLIGFAINGKSGTTDHEDWRKCISSFVGNENLWDSPELAIREIKEQRSALAEQYKAMWDDNSNHHAYFGLLYLWMMTAGIDSPLNGTHMSPSPSVHPLRVPSTALATRAREVRTEAPVIEASQPIIQSDRTQDYKYKTSSLSATAAKEVNTKLDEHMPMT</sequence>
<keyword evidence="2" id="KW-1185">Reference proteome</keyword>
<protein>
    <submittedName>
        <fullName evidence="1">Pc22g05210</fullName>
    </submittedName>
</protein>
<evidence type="ECO:0000313" key="2">
    <source>
        <dbReference type="Proteomes" id="UP000044841"/>
    </source>
</evidence>
<dbReference type="EMBL" id="CYGV01001609">
    <property type="protein sequence ID" value="CUA75771.1"/>
    <property type="molecule type" value="Genomic_DNA"/>
</dbReference>
<dbReference type="Proteomes" id="UP000044841">
    <property type="component" value="Unassembled WGS sequence"/>
</dbReference>
<evidence type="ECO:0000313" key="1">
    <source>
        <dbReference type="EMBL" id="CUA75771.1"/>
    </source>
</evidence>
<name>A0A0K6GBB6_9AGAM</name>
<gene>
    <name evidence="1" type="ORF">RSOLAG22IIIB_11989</name>
</gene>
<reference evidence="1 2" key="1">
    <citation type="submission" date="2015-07" db="EMBL/GenBank/DDBJ databases">
        <authorList>
            <person name="Noorani M."/>
        </authorList>
    </citation>
    <scope>NUCLEOTIDE SEQUENCE [LARGE SCALE GENOMIC DNA]</scope>
    <source>
        <strain evidence="1">BBA 69670</strain>
    </source>
</reference>